<evidence type="ECO:0000256" key="2">
    <source>
        <dbReference type="SAM" id="SignalP"/>
    </source>
</evidence>
<dbReference type="EMBL" id="JAGHQL010000015">
    <property type="protein sequence ID" value="KAH0544651.1"/>
    <property type="molecule type" value="Genomic_DNA"/>
</dbReference>
<keyword evidence="5" id="KW-1185">Reference proteome</keyword>
<sequence length="259" mass="28546">MRGLLFFPLFLTITILLSTPTTPLVVPATGGNSSDNHNQIPSPYTSTLLARRLFLLTLHGTLSTTFPASSSPPHLQNHPIGLPDYTASCDPDDKSNPTLLALPIATSFRNALTPGSNISLSLQWVPPPSRKGKEKKSNGEPHPASLPRLSILGHLERIPPPHRGVERCFTTAHPDARGWVPGNRIHESVWVRLVVKDVYWVGGFGDRAWIGWISGEKWRGVTEREIEGVRLPGEEVEGEEEEEGKGWVRWLSAWIGGEL</sequence>
<dbReference type="Proteomes" id="UP000698800">
    <property type="component" value="Unassembled WGS sequence"/>
</dbReference>
<feature type="signal peptide" evidence="2">
    <location>
        <begin position="1"/>
        <end position="23"/>
    </location>
</feature>
<feature type="region of interest" description="Disordered" evidence="1">
    <location>
        <begin position="123"/>
        <end position="146"/>
    </location>
</feature>
<feature type="domain" description="CREG-like beta-barrel" evidence="3">
    <location>
        <begin position="48"/>
        <end position="217"/>
    </location>
</feature>
<dbReference type="PANTHER" id="PTHR37273:SF1">
    <property type="entry name" value="ADL397C-AP"/>
    <property type="match status" value="1"/>
</dbReference>
<protein>
    <recommendedName>
        <fullName evidence="3">CREG-like beta-barrel domain-containing protein</fullName>
    </recommendedName>
</protein>
<dbReference type="InterPro" id="IPR012349">
    <property type="entry name" value="Split_barrel_FMN-bd"/>
</dbReference>
<dbReference type="PANTHER" id="PTHR37273">
    <property type="entry name" value="CHROMOSOME 8, WHOLE GENOME SHOTGUN SEQUENCE"/>
    <property type="match status" value="1"/>
</dbReference>
<proteinExistence type="predicted"/>
<evidence type="ECO:0000313" key="4">
    <source>
        <dbReference type="EMBL" id="KAH0544651.1"/>
    </source>
</evidence>
<dbReference type="Pfam" id="PF13883">
    <property type="entry name" value="CREG_beta-barrel"/>
    <property type="match status" value="1"/>
</dbReference>
<dbReference type="Gene3D" id="2.30.110.10">
    <property type="entry name" value="Electron Transport, Fmn-binding Protein, Chain A"/>
    <property type="match status" value="1"/>
</dbReference>
<keyword evidence="2" id="KW-0732">Signal</keyword>
<dbReference type="SUPFAM" id="SSF50475">
    <property type="entry name" value="FMN-binding split barrel"/>
    <property type="match status" value="1"/>
</dbReference>
<evidence type="ECO:0000313" key="5">
    <source>
        <dbReference type="Proteomes" id="UP000698800"/>
    </source>
</evidence>
<accession>A0A9P8I2F2</accession>
<dbReference type="AlphaFoldDB" id="A0A9P8I2F2"/>
<feature type="chain" id="PRO_5040399023" description="CREG-like beta-barrel domain-containing protein" evidence="2">
    <location>
        <begin position="24"/>
        <end position="259"/>
    </location>
</feature>
<evidence type="ECO:0000259" key="3">
    <source>
        <dbReference type="Pfam" id="PF13883"/>
    </source>
</evidence>
<dbReference type="OrthoDB" id="2138282at2759"/>
<name>A0A9P8I2F2_9PEZI</name>
<reference evidence="4" key="1">
    <citation type="submission" date="2021-03" db="EMBL/GenBank/DDBJ databases">
        <title>Comparative genomics and phylogenomic investigation of the class Geoglossomycetes provide insights into ecological specialization and systematics.</title>
        <authorList>
            <person name="Melie T."/>
            <person name="Pirro S."/>
            <person name="Miller A.N."/>
            <person name="Quandt A."/>
        </authorList>
    </citation>
    <scope>NUCLEOTIDE SEQUENCE</scope>
    <source>
        <strain evidence="4">GBOQ0MN5Z8</strain>
    </source>
</reference>
<organism evidence="4 5">
    <name type="scientific">Glutinoglossum americanum</name>
    <dbReference type="NCBI Taxonomy" id="1670608"/>
    <lineage>
        <taxon>Eukaryota</taxon>
        <taxon>Fungi</taxon>
        <taxon>Dikarya</taxon>
        <taxon>Ascomycota</taxon>
        <taxon>Pezizomycotina</taxon>
        <taxon>Geoglossomycetes</taxon>
        <taxon>Geoglossales</taxon>
        <taxon>Geoglossaceae</taxon>
        <taxon>Glutinoglossum</taxon>
    </lineage>
</organism>
<gene>
    <name evidence="4" type="ORF">FGG08_001156</name>
</gene>
<comment type="caution">
    <text evidence="4">The sequence shown here is derived from an EMBL/GenBank/DDBJ whole genome shotgun (WGS) entry which is preliminary data.</text>
</comment>
<dbReference type="InterPro" id="IPR055343">
    <property type="entry name" value="CREG_beta-barrel"/>
</dbReference>
<evidence type="ECO:0000256" key="1">
    <source>
        <dbReference type="SAM" id="MobiDB-lite"/>
    </source>
</evidence>